<accession>A0A9P6JGP6</accession>
<evidence type="ECO:0000256" key="1">
    <source>
        <dbReference type="SAM" id="MobiDB-lite"/>
    </source>
</evidence>
<dbReference type="AlphaFoldDB" id="A0A9P6JGP6"/>
<keyword evidence="3" id="KW-1185">Reference proteome</keyword>
<feature type="compositionally biased region" description="Basic and acidic residues" evidence="1">
    <location>
        <begin position="195"/>
        <end position="205"/>
    </location>
</feature>
<reference evidence="2" key="1">
    <citation type="journal article" date="2020" name="Fungal Divers.">
        <title>Resolving the Mortierellaceae phylogeny through synthesis of multi-gene phylogenetics and phylogenomics.</title>
        <authorList>
            <person name="Vandepol N."/>
            <person name="Liber J."/>
            <person name="Desiro A."/>
            <person name="Na H."/>
            <person name="Kennedy M."/>
            <person name="Barry K."/>
            <person name="Grigoriev I.V."/>
            <person name="Miller A.N."/>
            <person name="O'Donnell K."/>
            <person name="Stajich J.E."/>
            <person name="Bonito G."/>
        </authorList>
    </citation>
    <scope>NUCLEOTIDE SEQUENCE</scope>
    <source>
        <strain evidence="2">MES-2147</strain>
    </source>
</reference>
<dbReference type="Proteomes" id="UP000749646">
    <property type="component" value="Unassembled WGS sequence"/>
</dbReference>
<feature type="non-terminal residue" evidence="2">
    <location>
        <position position="1"/>
    </location>
</feature>
<gene>
    <name evidence="2" type="ORF">BGZ65_008005</name>
</gene>
<feature type="compositionally biased region" description="Acidic residues" evidence="1">
    <location>
        <begin position="206"/>
        <end position="215"/>
    </location>
</feature>
<sequence>MVFDSFNSSPRGSLSPKQALELANTYLENAKEATDQAISLVLCHDTELSLSQAIKGAGLPEDKALRDEVGTAYIQLGRVLEDRGYRFEARSNYNRGEKLGVKAQGQPAEYFDSNTTVHSTKRTAESQGSSLPPKQQKKDHDAEVISDHIFAENLSSPTTVPKLPAPDERLHDTPQLAFCLSLLKAAHSINNILEPDARTWKQTTEKDEDEQERLK</sequence>
<dbReference type="EMBL" id="JAAAHW010004293">
    <property type="protein sequence ID" value="KAF9976001.1"/>
    <property type="molecule type" value="Genomic_DNA"/>
</dbReference>
<proteinExistence type="predicted"/>
<evidence type="ECO:0000313" key="3">
    <source>
        <dbReference type="Proteomes" id="UP000749646"/>
    </source>
</evidence>
<protein>
    <submittedName>
        <fullName evidence="2">Uncharacterized protein</fullName>
    </submittedName>
</protein>
<organism evidence="2 3">
    <name type="scientific">Modicella reniformis</name>
    <dbReference type="NCBI Taxonomy" id="1440133"/>
    <lineage>
        <taxon>Eukaryota</taxon>
        <taxon>Fungi</taxon>
        <taxon>Fungi incertae sedis</taxon>
        <taxon>Mucoromycota</taxon>
        <taxon>Mortierellomycotina</taxon>
        <taxon>Mortierellomycetes</taxon>
        <taxon>Mortierellales</taxon>
        <taxon>Mortierellaceae</taxon>
        <taxon>Modicella</taxon>
    </lineage>
</organism>
<feature type="region of interest" description="Disordered" evidence="1">
    <location>
        <begin position="103"/>
        <end position="141"/>
    </location>
</feature>
<dbReference type="OrthoDB" id="2448159at2759"/>
<evidence type="ECO:0000313" key="2">
    <source>
        <dbReference type="EMBL" id="KAF9976001.1"/>
    </source>
</evidence>
<feature type="region of interest" description="Disordered" evidence="1">
    <location>
        <begin position="195"/>
        <end position="215"/>
    </location>
</feature>
<name>A0A9P6JGP6_9FUNG</name>
<comment type="caution">
    <text evidence="2">The sequence shown here is derived from an EMBL/GenBank/DDBJ whole genome shotgun (WGS) entry which is preliminary data.</text>
</comment>